<organism evidence="1 2">
    <name type="scientific">Glossina pallidipes</name>
    <name type="common">Tsetse fly</name>
    <dbReference type="NCBI Taxonomy" id="7398"/>
    <lineage>
        <taxon>Eukaryota</taxon>
        <taxon>Metazoa</taxon>
        <taxon>Ecdysozoa</taxon>
        <taxon>Arthropoda</taxon>
        <taxon>Hexapoda</taxon>
        <taxon>Insecta</taxon>
        <taxon>Pterygota</taxon>
        <taxon>Neoptera</taxon>
        <taxon>Endopterygota</taxon>
        <taxon>Diptera</taxon>
        <taxon>Brachycera</taxon>
        <taxon>Muscomorpha</taxon>
        <taxon>Hippoboscoidea</taxon>
        <taxon>Glossinidae</taxon>
        <taxon>Glossina</taxon>
    </lineage>
</organism>
<accession>A0A1B0A9J0</accession>
<keyword evidence="2" id="KW-1185">Reference proteome</keyword>
<dbReference type="VEuPathDB" id="VectorBase:GPAI038519"/>
<dbReference type="EnsemblMetazoa" id="GPAI038519-RA">
    <property type="protein sequence ID" value="GPAI038519-PA"/>
    <property type="gene ID" value="GPAI038519"/>
</dbReference>
<reference evidence="1" key="2">
    <citation type="submission" date="2020-05" db="UniProtKB">
        <authorList>
            <consortium name="EnsemblMetazoa"/>
        </authorList>
    </citation>
    <scope>IDENTIFICATION</scope>
    <source>
        <strain evidence="1">IAEA</strain>
    </source>
</reference>
<reference evidence="2" key="1">
    <citation type="submission" date="2014-03" db="EMBL/GenBank/DDBJ databases">
        <authorList>
            <person name="Aksoy S."/>
            <person name="Warren W."/>
            <person name="Wilson R.K."/>
        </authorList>
    </citation>
    <scope>NUCLEOTIDE SEQUENCE [LARGE SCALE GENOMIC DNA]</scope>
    <source>
        <strain evidence="2">IAEA</strain>
    </source>
</reference>
<name>A0A1B0A9J0_GLOPL</name>
<protein>
    <submittedName>
        <fullName evidence="1">Uncharacterized protein</fullName>
    </submittedName>
</protein>
<sequence>MGVCTEERPVMHWSLSFVVECGTDNNNFEVVSKFGDNDCIIYCSFLKEWHRQKIDECMSVDCGLQGNYGHRDDTRSIFSKKFKLFLVPKLDAIVISKKTHFVEWILANNAPKPFFIKEMFPIPKLIRFQQSARFLGPGAREKSPTPPVAHQGSTHCGSAAGVNNNQFLFRACSTCPDICEHSTKSFSAAAAAYSVAFRSYETAEQATYDESSIKYAISRTRTECSDFLHHTGDAYDINCVSDRN</sequence>
<evidence type="ECO:0000313" key="2">
    <source>
        <dbReference type="Proteomes" id="UP000092445"/>
    </source>
</evidence>
<proteinExistence type="predicted"/>
<evidence type="ECO:0000313" key="1">
    <source>
        <dbReference type="EnsemblMetazoa" id="GPAI038519-PA"/>
    </source>
</evidence>
<dbReference type="AlphaFoldDB" id="A0A1B0A9J0"/>
<dbReference type="STRING" id="7398.A0A1B0A9J0"/>
<dbReference type="Proteomes" id="UP000092445">
    <property type="component" value="Unassembled WGS sequence"/>
</dbReference>